<reference evidence="1" key="2">
    <citation type="submission" date="2023-05" db="EMBL/GenBank/DDBJ databases">
        <authorList>
            <person name="Schelkunov M.I."/>
        </authorList>
    </citation>
    <scope>NUCLEOTIDE SEQUENCE</scope>
    <source>
        <strain evidence="1">Hsosn_3</strain>
        <tissue evidence="1">Leaf</tissue>
    </source>
</reference>
<keyword evidence="2" id="KW-1185">Reference proteome</keyword>
<evidence type="ECO:0000313" key="1">
    <source>
        <dbReference type="EMBL" id="KAK1400986.1"/>
    </source>
</evidence>
<sequence>MRAGGGTEKKKSFVMQSIYAYFPEIDDTDYAYFSRCSIVAVTNVIPVRCGTDIKTENLSSKSYLGTIKMQVMENLCCIHAPSVQILQLWKFRFKPSSSHITVSVTRIFASNFSSLKI</sequence>
<proteinExistence type="predicted"/>
<dbReference type="AlphaFoldDB" id="A0AAD8JC60"/>
<dbReference type="EMBL" id="JAUIZM010000001">
    <property type="protein sequence ID" value="KAK1400986.1"/>
    <property type="molecule type" value="Genomic_DNA"/>
</dbReference>
<evidence type="ECO:0000313" key="2">
    <source>
        <dbReference type="Proteomes" id="UP001237642"/>
    </source>
</evidence>
<organism evidence="1 2">
    <name type="scientific">Heracleum sosnowskyi</name>
    <dbReference type="NCBI Taxonomy" id="360622"/>
    <lineage>
        <taxon>Eukaryota</taxon>
        <taxon>Viridiplantae</taxon>
        <taxon>Streptophyta</taxon>
        <taxon>Embryophyta</taxon>
        <taxon>Tracheophyta</taxon>
        <taxon>Spermatophyta</taxon>
        <taxon>Magnoliopsida</taxon>
        <taxon>eudicotyledons</taxon>
        <taxon>Gunneridae</taxon>
        <taxon>Pentapetalae</taxon>
        <taxon>asterids</taxon>
        <taxon>campanulids</taxon>
        <taxon>Apiales</taxon>
        <taxon>Apiaceae</taxon>
        <taxon>Apioideae</taxon>
        <taxon>apioid superclade</taxon>
        <taxon>Tordylieae</taxon>
        <taxon>Tordyliinae</taxon>
        <taxon>Heracleum</taxon>
    </lineage>
</organism>
<dbReference type="Proteomes" id="UP001237642">
    <property type="component" value="Unassembled WGS sequence"/>
</dbReference>
<comment type="caution">
    <text evidence="1">The sequence shown here is derived from an EMBL/GenBank/DDBJ whole genome shotgun (WGS) entry which is preliminary data.</text>
</comment>
<gene>
    <name evidence="1" type="ORF">POM88_000591</name>
</gene>
<name>A0AAD8JC60_9APIA</name>
<protein>
    <submittedName>
        <fullName evidence="1">Uncharacterized protein</fullName>
    </submittedName>
</protein>
<accession>A0AAD8JC60</accession>
<reference evidence="1" key="1">
    <citation type="submission" date="2023-02" db="EMBL/GenBank/DDBJ databases">
        <title>Genome of toxic invasive species Heracleum sosnowskyi carries increased number of genes despite the absence of recent whole-genome duplications.</title>
        <authorList>
            <person name="Schelkunov M."/>
            <person name="Shtratnikova V."/>
            <person name="Makarenko M."/>
            <person name="Klepikova A."/>
            <person name="Omelchenko D."/>
            <person name="Novikova G."/>
            <person name="Obukhova E."/>
            <person name="Bogdanov V."/>
            <person name="Penin A."/>
            <person name="Logacheva M."/>
        </authorList>
    </citation>
    <scope>NUCLEOTIDE SEQUENCE</scope>
    <source>
        <strain evidence="1">Hsosn_3</strain>
        <tissue evidence="1">Leaf</tissue>
    </source>
</reference>